<evidence type="ECO:0000313" key="9">
    <source>
        <dbReference type="EMBL" id="THH09558.1"/>
    </source>
</evidence>
<protein>
    <submittedName>
        <fullName evidence="9">Uncharacterized protein</fullName>
    </submittedName>
</protein>
<sequence>MGLVPPDPPKVRMANMMKVLASDVVQDPTRVEARVRREVTMRKHNHEKMNMERKLTDEQRREKIEVKKMEEERKGLTGAVFRIKTLSDPSHRFKIKKNAEQYNLTGLVISHPQFSMVYVEGASSYIRKYKGLLLRRMKWTEAARARGEEEVEVDGDEAGPSGDGGSASLSQKAPEQNDDAFGATHLENNRCDLVWEGPLREHAFKTFRQKACPTDTAAKEALGAKTAGFWDQTKNLKPEEVELF</sequence>
<name>A0A4S4LEL4_9AGAM</name>
<evidence type="ECO:0000259" key="8">
    <source>
        <dbReference type="Pfam" id="PF08572"/>
    </source>
</evidence>
<dbReference type="GO" id="GO:0046540">
    <property type="term" value="C:U4/U6 x U5 tri-snRNP complex"/>
    <property type="evidence" value="ECO:0007669"/>
    <property type="project" value="InterPro"/>
</dbReference>
<dbReference type="AlphaFoldDB" id="A0A4S4LEL4"/>
<dbReference type="CDD" id="cd24162">
    <property type="entry name" value="Prp3_C"/>
    <property type="match status" value="1"/>
</dbReference>
<dbReference type="Proteomes" id="UP000308199">
    <property type="component" value="Unassembled WGS sequence"/>
</dbReference>
<keyword evidence="3" id="KW-0508">mRNA splicing</keyword>
<dbReference type="Pfam" id="PF06544">
    <property type="entry name" value="Prp3_C"/>
    <property type="match status" value="1"/>
</dbReference>
<evidence type="ECO:0000256" key="4">
    <source>
        <dbReference type="ARBA" id="ARBA00023242"/>
    </source>
</evidence>
<comment type="subcellular location">
    <subcellularLocation>
        <location evidence="1">Nucleus</location>
    </subcellularLocation>
</comment>
<feature type="domain" description="Small nuclear ribonucleoprotein Prp3 C-terminal" evidence="7">
    <location>
        <begin position="79"/>
        <end position="232"/>
    </location>
</feature>
<evidence type="ECO:0000256" key="1">
    <source>
        <dbReference type="ARBA" id="ARBA00004123"/>
    </source>
</evidence>
<reference evidence="9 10" key="1">
    <citation type="submission" date="2019-02" db="EMBL/GenBank/DDBJ databases">
        <title>Genome sequencing of the rare red list fungi Phellinidium pouzarii.</title>
        <authorList>
            <person name="Buettner E."/>
            <person name="Kellner H."/>
        </authorList>
    </citation>
    <scope>NUCLEOTIDE SEQUENCE [LARGE SCALE GENOMIC DNA]</scope>
    <source>
        <strain evidence="9 10">DSM 108285</strain>
    </source>
</reference>
<dbReference type="InterPro" id="IPR027104">
    <property type="entry name" value="Prp3"/>
</dbReference>
<evidence type="ECO:0000256" key="5">
    <source>
        <dbReference type="SAM" id="Coils"/>
    </source>
</evidence>
<proteinExistence type="predicted"/>
<feature type="region of interest" description="Disordered" evidence="6">
    <location>
        <begin position="144"/>
        <end position="175"/>
    </location>
</feature>
<dbReference type="PANTHER" id="PTHR14212:SF0">
    <property type="entry name" value="U4_U6 SMALL NUCLEAR RIBONUCLEOPROTEIN PRP3"/>
    <property type="match status" value="1"/>
</dbReference>
<comment type="caution">
    <text evidence="9">The sequence shown here is derived from an EMBL/GenBank/DDBJ whole genome shotgun (WGS) entry which is preliminary data.</text>
</comment>
<evidence type="ECO:0000259" key="7">
    <source>
        <dbReference type="Pfam" id="PF06544"/>
    </source>
</evidence>
<organism evidence="9 10">
    <name type="scientific">Phellinidium pouzarii</name>
    <dbReference type="NCBI Taxonomy" id="167371"/>
    <lineage>
        <taxon>Eukaryota</taxon>
        <taxon>Fungi</taxon>
        <taxon>Dikarya</taxon>
        <taxon>Basidiomycota</taxon>
        <taxon>Agaricomycotina</taxon>
        <taxon>Agaricomycetes</taxon>
        <taxon>Hymenochaetales</taxon>
        <taxon>Hymenochaetaceae</taxon>
        <taxon>Phellinidium</taxon>
    </lineage>
</organism>
<feature type="coiled-coil region" evidence="5">
    <location>
        <begin position="41"/>
        <end position="72"/>
    </location>
</feature>
<evidence type="ECO:0000256" key="2">
    <source>
        <dbReference type="ARBA" id="ARBA00022664"/>
    </source>
</evidence>
<accession>A0A4S4LEL4</accession>
<dbReference type="Pfam" id="PF08572">
    <property type="entry name" value="PRP3"/>
    <property type="match status" value="1"/>
</dbReference>
<keyword evidence="10" id="KW-1185">Reference proteome</keyword>
<dbReference type="EMBL" id="SGPK01000059">
    <property type="protein sequence ID" value="THH09558.1"/>
    <property type="molecule type" value="Genomic_DNA"/>
</dbReference>
<dbReference type="InterPro" id="IPR013881">
    <property type="entry name" value="Pre-mRNA_splic_Prp3_dom"/>
</dbReference>
<feature type="domain" description="Pre-mRNA-splicing factor 3" evidence="8">
    <location>
        <begin position="1"/>
        <end position="56"/>
    </location>
</feature>
<evidence type="ECO:0000313" key="10">
    <source>
        <dbReference type="Proteomes" id="UP000308199"/>
    </source>
</evidence>
<evidence type="ECO:0000256" key="6">
    <source>
        <dbReference type="SAM" id="MobiDB-lite"/>
    </source>
</evidence>
<keyword evidence="4" id="KW-0539">Nucleus</keyword>
<evidence type="ECO:0000256" key="3">
    <source>
        <dbReference type="ARBA" id="ARBA00023187"/>
    </source>
</evidence>
<dbReference type="GO" id="GO:0000398">
    <property type="term" value="P:mRNA splicing, via spliceosome"/>
    <property type="evidence" value="ECO:0007669"/>
    <property type="project" value="InterPro"/>
</dbReference>
<dbReference type="OrthoDB" id="10264544at2759"/>
<gene>
    <name evidence="9" type="ORF">EW145_g1923</name>
</gene>
<keyword evidence="2" id="KW-0507">mRNA processing</keyword>
<dbReference type="PANTHER" id="PTHR14212">
    <property type="entry name" value="U4/U6-ASSOCIATED RNA SPLICING FACTOR-RELATED"/>
    <property type="match status" value="1"/>
</dbReference>
<dbReference type="InterPro" id="IPR010541">
    <property type="entry name" value="Prp3_C"/>
</dbReference>
<keyword evidence="5" id="KW-0175">Coiled coil</keyword>